<dbReference type="CDD" id="cd16498">
    <property type="entry name" value="RING-HC_BRCA1"/>
    <property type="match status" value="1"/>
</dbReference>
<keyword evidence="10" id="KW-0539">Nucleus</keyword>
<reference evidence="18" key="1">
    <citation type="submission" date="2025-08" db="UniProtKB">
        <authorList>
            <consortium name="RefSeq"/>
        </authorList>
    </citation>
    <scope>IDENTIFICATION</scope>
    <source>
        <tissue evidence="18">Gonads</tissue>
    </source>
</reference>
<evidence type="ECO:0000256" key="11">
    <source>
        <dbReference type="ARBA" id="ARBA00023306"/>
    </source>
</evidence>
<keyword evidence="4" id="KW-0479">Metal-binding</keyword>
<keyword evidence="11" id="KW-0131">Cell cycle</keyword>
<feature type="compositionally biased region" description="Basic and acidic residues" evidence="14">
    <location>
        <begin position="2135"/>
        <end position="2147"/>
    </location>
</feature>
<dbReference type="InterPro" id="IPR036420">
    <property type="entry name" value="BRCT_dom_sf"/>
</dbReference>
<keyword evidence="9" id="KW-0234">DNA repair</keyword>
<sequence length="2395" mass="264058">MSSSQSSSSPGRLNKMQQTLALMQKSLECSICLELMKNPVSTKCDHQFCRFCVTEYLRNKPSAPCPLCKKNITKRSLSARNKLSQIVDAIRNLVEAFQEDSGILFSPPRGPGSDVFSCTPQTKGSPRITSPGGRKRSSPQQEYLAEENVVNEKNRKNLRYGKRKKAEGQDLVYIEDGVSEESGQHTVVANTNVHSSFPRAKQTKGKRCRNISGTSNNSNSSSNNRQRSTATRRGRRSRTNNRNQENVVPSIDQVAQYLVDGPLGGVTSQDKPIANPLVNRRSTRSRQFRQDPEALRSYLENTSFSEEFLDSPPVIENHVSSFLPQQENEKTDGGGVLDFVCDTVEGEKDSASSKDEKLKTVEEDSHTLHAEPITKNVDNNERKILRNREADEIVTMKPPHKEMFSESTEERLVGDACHRVTGAGIQERRQSIERVQDWLTNHVQDDVSQESGNYGIGALGNTEGGAESMTAQGHVESECSDGLELIKNQLNSLNQTSNDVDNQNEFTGQGATSPLSLGKKIFRTRFITRDEKKDTFQKMSAAQEVTFTQEDPYEFVVSQHTPRKPKGRRGRGGGGGRRESQRQEKAKKQQELNRAKVETLKEADTTLFAVPDEKEQDKGTERRRRPRSKNRPEAVPEESQSTQSDVQKMIDKISEAESHELMLSQAFREQQADVEEACLAGAAETETQSENVVPPSVDICNERRTILFPSNGQEPLCSKDNNDSEQELKESVQASERKSNKLGLIQKATSSNRNGSAVKKIAPADWSSTKEMAKDLQKKKTPTKLKLATHGNKSSLSKKRSISFPCVENSGQEMEKEVQIMDPTTPCIPVTDEDTVSPSLQSSVVKDMNEDDREQGSDTESVDLALSQVEFQKSNLDVDPEPVSTAKSGDLEASGKRESGETEQSESLLLLRQQSIDPACMKVASVETISLSSQDEAVSPGHLGQGHLIKGQVEGHIGEVQGQNSNTKDLPLTEDCVVLVTQEDQAPAGVQNPSMFNQMKGESSQNHDAPAKMVDAEEDVDKSCSEVGENVVAELSEKTKSPVKIIPESDENICSEKEEVGTTASCPLEKLEYPHLDVTLHIKKSNRKTFSLDPVSPSKPGSEPTKPGSEKVKRTSASKFVLPSLDDSLFENTPLLSPLGENLEMPTVGESQYNIHGSSPSEKLGATCDKDLKGCQDSQVSSSNMGKGVVTLSMEQGPVIDSTPCGSQGMGSSQEKIGIKVSEENNVLNASFGSPCVISDDIVPATEGASRDDSPAFIVPAKRSKQYEKAGSTEGSPAISVQFNHRAGHVDVSENSSVEDDRYKRSKSKKRKSETGEDKNNEQTYKRSRSSLGQGSKVTQQLQVLPQNSRHENNSSSTSPQVIPDSFKAKSEITINSEEPNASNNARVPNIEVELTDENGDISDDLEQGEEEEGRLEDLVSKEYDSISTTNFVDSSCEVLKPVNQKSPSSKTRLDEELDNDSTCGSLVDDVEDEDLDNGVKVSDLYEGVIDLEDNDLEPVEDEDEVIDVDTNSSSDSKHSGGCLERKPKVVNIRGRRILESDSSSEDGEAEEEANIEVSAKQLETQPNESRYKQDIGELASQEDEEVLSKSDKLKVGSGNLASQGETKSMKTTSLSSRLSSRNHRKKLSDLAVCSDDEDEADHQRTSSIEFSHVPEGSHTWPQSQSLSILQPLGHIPTNKELGLQNENTMDDTTDDDELPDIHPPSKKSPRASTSKSYSNTPTRKQSGKIPMMENGNDFQSPGSRVSCNAPSVGRNDFVSPVTRLGIPTIGKRLKSPLLLMTSGTRNQSPRPGVSCNTPSGEKSEFLSPLAKEKVSQLEKPEPSPYPSTDSLNKGRGHKLSNQQNLSDDEEHIEEHDPKYYLRDTSESEAPVERNYSEDLFTAEKAVEETEEDNRYPDSSVSTEKDMQGEGQSANRYPTSSFSSESEALLTTQQQRQTEAELERLQREMERLKAALNQGVRTDAVQSQTDKKKDTAEDDIRSSDEEPDNMSVNDSGDDLFVSPRPPSPPPVKVAKETSSTSHVERTPEIQKLTEFIDHYKSKDGTTVSKTTQQANANNSSETRKSKSPCVIKDTPDRPTPGSVRNSPGSGKKALGSGDSKMSRESSPFRKDSTCLRQNNPQTLKTNRVQCSGNQERTRNHGGQEKPETSGQLCSGWTKEVVSGRTGKVMSIVATGLGKHEISTIKNFGDRFGGKFWAKFNSGTTHVIVKPDVKHPLACERTLKYFMGIAGRRWVVSYKWIEDCLNQDKLIPETQYEIRGDMVNGINHRGPQRARQTSDDQLLLRGYEICCAGGYTGLSIDDLKNLVELCGGATVQDPSMFSFQPGSKRVVLIQPSEHGVDRDKCDKIYKKYGAATLNREWLLDSVALYRVQHWGEYLLCSRKLVKDDDTEVIDIN</sequence>
<dbReference type="GO" id="GO:0000724">
    <property type="term" value="P:double-strand break repair via homologous recombination"/>
    <property type="evidence" value="ECO:0007669"/>
    <property type="project" value="TreeGrafter"/>
</dbReference>
<dbReference type="Pfam" id="PF00533">
    <property type="entry name" value="BRCT"/>
    <property type="match status" value="2"/>
</dbReference>
<dbReference type="RefSeq" id="XP_013419449.1">
    <property type="nucleotide sequence ID" value="XM_013563995.1"/>
</dbReference>
<dbReference type="GO" id="GO:0070531">
    <property type="term" value="C:BRCA1-A complex"/>
    <property type="evidence" value="ECO:0007669"/>
    <property type="project" value="TreeGrafter"/>
</dbReference>
<evidence type="ECO:0000256" key="14">
    <source>
        <dbReference type="SAM" id="MobiDB-lite"/>
    </source>
</evidence>
<dbReference type="InParanoid" id="A0A1S3KAI1"/>
<gene>
    <name evidence="18" type="primary">LOC106180102</name>
</gene>
<feature type="region of interest" description="Disordered" evidence="14">
    <location>
        <begin position="1442"/>
        <end position="1472"/>
    </location>
</feature>
<feature type="compositionally biased region" description="Basic and acidic residues" evidence="14">
    <location>
        <begin position="1811"/>
        <end position="1822"/>
    </location>
</feature>
<dbReference type="CDD" id="cd17721">
    <property type="entry name" value="BRCT_BRCA1_rpt2"/>
    <property type="match status" value="1"/>
</dbReference>
<dbReference type="SMART" id="SM00292">
    <property type="entry name" value="BRCT"/>
    <property type="match status" value="2"/>
</dbReference>
<dbReference type="SUPFAM" id="SSF52113">
    <property type="entry name" value="BRCT domain"/>
    <property type="match status" value="2"/>
</dbReference>
<dbReference type="InterPro" id="IPR018957">
    <property type="entry name" value="Znf_C3HC4_RING-type"/>
</dbReference>
<feature type="compositionally biased region" description="Basic and acidic residues" evidence="14">
    <location>
        <begin position="576"/>
        <end position="604"/>
    </location>
</feature>
<evidence type="ECO:0000259" key="15">
    <source>
        <dbReference type="PROSITE" id="PS50089"/>
    </source>
</evidence>
<feature type="compositionally biased region" description="Basic and acidic residues" evidence="14">
    <location>
        <begin position="1938"/>
        <end position="1953"/>
    </location>
</feature>
<dbReference type="GO" id="GO:0005694">
    <property type="term" value="C:chromosome"/>
    <property type="evidence" value="ECO:0007669"/>
    <property type="project" value="UniProtKB-SubCell"/>
</dbReference>
<name>A0A1S3KAI1_LINAN</name>
<evidence type="ECO:0000256" key="9">
    <source>
        <dbReference type="ARBA" id="ARBA00023204"/>
    </source>
</evidence>
<feature type="region of interest" description="Disordered" evidence="14">
    <location>
        <begin position="118"/>
        <end position="150"/>
    </location>
</feature>
<dbReference type="InterPro" id="IPR001357">
    <property type="entry name" value="BRCT_dom"/>
</dbReference>
<feature type="region of interest" description="Disordered" evidence="14">
    <location>
        <begin position="189"/>
        <end position="288"/>
    </location>
</feature>
<feature type="region of interest" description="Disordered" evidence="14">
    <location>
        <begin position="1246"/>
        <end position="1416"/>
    </location>
</feature>
<feature type="compositionally biased region" description="Basic and acidic residues" evidence="14">
    <location>
        <begin position="1969"/>
        <end position="1984"/>
    </location>
</feature>
<feature type="domain" description="RING-type" evidence="15">
    <location>
        <begin position="29"/>
        <end position="69"/>
    </location>
</feature>
<feature type="compositionally biased region" description="Basic residues" evidence="14">
    <location>
        <begin position="230"/>
        <end position="239"/>
    </location>
</feature>
<keyword evidence="17" id="KW-1185">Reference proteome</keyword>
<dbReference type="KEGG" id="lak:106180102"/>
<feature type="compositionally biased region" description="Acidic residues" evidence="14">
    <location>
        <begin position="1394"/>
        <end position="1415"/>
    </location>
</feature>
<feature type="compositionally biased region" description="Low complexity" evidence="14">
    <location>
        <begin position="210"/>
        <end position="229"/>
    </location>
</feature>
<organism evidence="17 18">
    <name type="scientific">Lingula anatina</name>
    <name type="common">Brachiopod</name>
    <name type="synonym">Lingula unguis</name>
    <dbReference type="NCBI Taxonomy" id="7574"/>
    <lineage>
        <taxon>Eukaryota</taxon>
        <taxon>Metazoa</taxon>
        <taxon>Spiralia</taxon>
        <taxon>Lophotrochozoa</taxon>
        <taxon>Brachiopoda</taxon>
        <taxon>Linguliformea</taxon>
        <taxon>Lingulata</taxon>
        <taxon>Lingulida</taxon>
        <taxon>Linguloidea</taxon>
        <taxon>Lingulidae</taxon>
        <taxon>Lingula</taxon>
    </lineage>
</organism>
<feature type="region of interest" description="Disordered" evidence="14">
    <location>
        <begin position="1781"/>
        <end position="2151"/>
    </location>
</feature>
<feature type="region of interest" description="Disordered" evidence="14">
    <location>
        <begin position="824"/>
        <end position="905"/>
    </location>
</feature>
<dbReference type="FunFam" id="3.40.50.10190:FF:000006">
    <property type="entry name" value="Breast cancer type 1 susceptibility protein homolog"/>
    <property type="match status" value="1"/>
</dbReference>
<dbReference type="GO" id="GO:0045944">
    <property type="term" value="P:positive regulation of transcription by RNA polymerase II"/>
    <property type="evidence" value="ECO:0007669"/>
    <property type="project" value="TreeGrafter"/>
</dbReference>
<dbReference type="GO" id="GO:0007095">
    <property type="term" value="P:mitotic G2 DNA damage checkpoint signaling"/>
    <property type="evidence" value="ECO:0007669"/>
    <property type="project" value="TreeGrafter"/>
</dbReference>
<dbReference type="PANTHER" id="PTHR13763:SF0">
    <property type="entry name" value="BREAST CANCER TYPE 1 SUSCEPTIBILITY PROTEIN"/>
    <property type="match status" value="1"/>
</dbReference>
<dbReference type="GO" id="GO:0004842">
    <property type="term" value="F:ubiquitin-protein transferase activity"/>
    <property type="evidence" value="ECO:0007669"/>
    <property type="project" value="TreeGrafter"/>
</dbReference>
<feature type="compositionally biased region" description="Basic and acidic residues" evidence="14">
    <location>
        <begin position="1853"/>
        <end position="1877"/>
    </location>
</feature>
<feature type="compositionally biased region" description="Polar residues" evidence="14">
    <location>
        <begin position="1737"/>
        <end position="1750"/>
    </location>
</feature>
<feature type="compositionally biased region" description="Polar residues" evidence="14">
    <location>
        <begin position="1330"/>
        <end position="1361"/>
    </location>
</feature>
<evidence type="ECO:0000256" key="5">
    <source>
        <dbReference type="ARBA" id="ARBA00022737"/>
    </source>
</evidence>
<feature type="domain" description="BRCT" evidence="16">
    <location>
        <begin position="2156"/>
        <end position="2257"/>
    </location>
</feature>
<dbReference type="InterPro" id="IPR031099">
    <property type="entry name" value="BRCA1-associated"/>
</dbReference>
<feature type="compositionally biased region" description="Basic and acidic residues" evidence="14">
    <location>
        <begin position="2100"/>
        <end position="2113"/>
    </location>
</feature>
<dbReference type="SUPFAM" id="SSF57850">
    <property type="entry name" value="RING/U-box"/>
    <property type="match status" value="1"/>
</dbReference>
<feature type="compositionally biased region" description="Basic and acidic residues" evidence="14">
    <location>
        <begin position="720"/>
        <end position="739"/>
    </location>
</feature>
<feature type="compositionally biased region" description="Polar residues" evidence="14">
    <location>
        <begin position="118"/>
        <end position="128"/>
    </location>
</feature>
<feature type="compositionally biased region" description="Polar residues" evidence="14">
    <location>
        <begin position="1660"/>
        <end position="1669"/>
    </location>
</feature>
<feature type="region of interest" description="Disordered" evidence="14">
    <location>
        <begin position="552"/>
        <end position="651"/>
    </location>
</feature>
<feature type="region of interest" description="Disordered" evidence="14">
    <location>
        <begin position="1492"/>
        <end position="1753"/>
    </location>
</feature>
<feature type="compositionally biased region" description="Polar residues" evidence="14">
    <location>
        <begin position="2044"/>
        <end position="2060"/>
    </location>
</feature>
<dbReference type="OrthoDB" id="6105938at2759"/>
<dbReference type="PANTHER" id="PTHR13763">
    <property type="entry name" value="BREAST CANCER TYPE 1 SUSCEPTIBILITY PROTEIN BRCA1"/>
    <property type="match status" value="1"/>
</dbReference>
<feature type="compositionally biased region" description="Basic and acidic residues" evidence="14">
    <location>
        <begin position="1885"/>
        <end position="1896"/>
    </location>
</feature>
<keyword evidence="6" id="KW-0227">DNA damage</keyword>
<evidence type="ECO:0000256" key="1">
    <source>
        <dbReference type="ARBA" id="ARBA00004123"/>
    </source>
</evidence>
<keyword evidence="5" id="KW-0677">Repeat</keyword>
<feature type="compositionally biased region" description="Polar residues" evidence="14">
    <location>
        <begin position="2114"/>
        <end position="2134"/>
    </location>
</feature>
<evidence type="ECO:0000256" key="8">
    <source>
        <dbReference type="ARBA" id="ARBA00022833"/>
    </source>
</evidence>
<feature type="compositionally biased region" description="Polar residues" evidence="14">
    <location>
        <begin position="1711"/>
        <end position="1725"/>
    </location>
</feature>
<feature type="compositionally biased region" description="Polar residues" evidence="14">
    <location>
        <begin position="1910"/>
        <end position="1937"/>
    </location>
</feature>
<proteinExistence type="predicted"/>
<feature type="compositionally biased region" description="Low complexity" evidence="14">
    <location>
        <begin position="1610"/>
        <end position="1620"/>
    </location>
</feature>
<feature type="region of interest" description="Disordered" evidence="14">
    <location>
        <begin position="769"/>
        <end position="800"/>
    </location>
</feature>
<dbReference type="InterPro" id="IPR001841">
    <property type="entry name" value="Znf_RING"/>
</dbReference>
<feature type="compositionally biased region" description="Acidic residues" evidence="14">
    <location>
        <begin position="1492"/>
        <end position="1508"/>
    </location>
</feature>
<dbReference type="PROSITE" id="PS50172">
    <property type="entry name" value="BRCT"/>
    <property type="match status" value="2"/>
</dbReference>
<dbReference type="InterPro" id="IPR013083">
    <property type="entry name" value="Znf_RING/FYVE/PHD"/>
</dbReference>
<feature type="compositionally biased region" description="Basic and acidic residues" evidence="14">
    <location>
        <begin position="1516"/>
        <end position="1528"/>
    </location>
</feature>
<feature type="compositionally biased region" description="Basic and acidic residues" evidence="14">
    <location>
        <begin position="2034"/>
        <end position="2043"/>
    </location>
</feature>
<feature type="compositionally biased region" description="Acidic residues" evidence="14">
    <location>
        <begin position="1689"/>
        <end position="1699"/>
    </location>
</feature>
<evidence type="ECO:0000256" key="3">
    <source>
        <dbReference type="ARBA" id="ARBA00022454"/>
    </source>
</evidence>
<feature type="compositionally biased region" description="Polar residues" evidence="14">
    <location>
        <begin position="1782"/>
        <end position="1801"/>
    </location>
</feature>
<feature type="domain" description="BRCT" evidence="16">
    <location>
        <begin position="2278"/>
        <end position="2378"/>
    </location>
</feature>
<evidence type="ECO:0000256" key="10">
    <source>
        <dbReference type="ARBA" id="ARBA00023242"/>
    </source>
</evidence>
<dbReference type="CDD" id="cd17735">
    <property type="entry name" value="BRCT_BRCA1_rpt1"/>
    <property type="match status" value="1"/>
</dbReference>
<dbReference type="Proteomes" id="UP000085678">
    <property type="component" value="Unplaced"/>
</dbReference>
<feature type="region of interest" description="Disordered" evidence="14">
    <location>
        <begin position="709"/>
        <end position="739"/>
    </location>
</feature>
<evidence type="ECO:0000259" key="16">
    <source>
        <dbReference type="PROSITE" id="PS50172"/>
    </source>
</evidence>
<dbReference type="SMART" id="SM00184">
    <property type="entry name" value="RING"/>
    <property type="match status" value="1"/>
</dbReference>
<comment type="subcellular location">
    <subcellularLocation>
        <location evidence="2">Chromosome</location>
    </subcellularLocation>
    <subcellularLocation>
        <location evidence="1">Nucleus</location>
    </subcellularLocation>
</comment>
<feature type="compositionally biased region" description="Basic and acidic residues" evidence="14">
    <location>
        <begin position="1313"/>
        <end position="1325"/>
    </location>
</feature>
<evidence type="ECO:0000256" key="6">
    <source>
        <dbReference type="ARBA" id="ARBA00022763"/>
    </source>
</evidence>
<feature type="compositionally biased region" description="Acidic residues" evidence="14">
    <location>
        <begin position="1543"/>
        <end position="1555"/>
    </location>
</feature>
<evidence type="ECO:0000256" key="4">
    <source>
        <dbReference type="ARBA" id="ARBA00022723"/>
    </source>
</evidence>
<feature type="compositionally biased region" description="Polar residues" evidence="14">
    <location>
        <begin position="1273"/>
        <end position="1283"/>
    </location>
</feature>
<dbReference type="Pfam" id="PF00097">
    <property type="entry name" value="zf-C3HC4"/>
    <property type="match status" value="1"/>
</dbReference>
<dbReference type="STRING" id="7574.A0A1S3KAI1"/>
<dbReference type="InterPro" id="IPR017907">
    <property type="entry name" value="Znf_RING_CS"/>
</dbReference>
<evidence type="ECO:0000256" key="13">
    <source>
        <dbReference type="PROSITE-ProRule" id="PRU00175"/>
    </source>
</evidence>
<dbReference type="GO" id="GO:0008270">
    <property type="term" value="F:zinc ion binding"/>
    <property type="evidence" value="ECO:0007669"/>
    <property type="project" value="UniProtKB-KW"/>
</dbReference>
<feature type="compositionally biased region" description="Polar residues" evidence="14">
    <location>
        <begin position="1373"/>
        <end position="1387"/>
    </location>
</feature>
<evidence type="ECO:0000256" key="12">
    <source>
        <dbReference type="ARBA" id="ARBA00031556"/>
    </source>
</evidence>
<dbReference type="Gene3D" id="3.30.40.10">
    <property type="entry name" value="Zinc/RING finger domain, C3HC4 (zinc finger)"/>
    <property type="match status" value="1"/>
</dbReference>
<dbReference type="PROSITE" id="PS50089">
    <property type="entry name" value="ZF_RING_2"/>
    <property type="match status" value="1"/>
</dbReference>
<keyword evidence="7 13" id="KW-0863">Zinc-finger</keyword>
<evidence type="ECO:0000256" key="2">
    <source>
        <dbReference type="ARBA" id="ARBA00004286"/>
    </source>
</evidence>
<protein>
    <recommendedName>
        <fullName evidence="12">RING-type E3 ubiquitin transferase BRCA1</fullName>
    </recommendedName>
</protein>
<feature type="region of interest" description="Disordered" evidence="14">
    <location>
        <begin position="1089"/>
        <end position="1117"/>
    </location>
</feature>
<evidence type="ECO:0000313" key="18">
    <source>
        <dbReference type="RefSeq" id="XP_013419449.1"/>
    </source>
</evidence>
<dbReference type="Gene3D" id="3.40.50.10190">
    <property type="entry name" value="BRCT domain"/>
    <property type="match status" value="2"/>
</dbReference>
<dbReference type="PROSITE" id="PS00518">
    <property type="entry name" value="ZF_RING_1"/>
    <property type="match status" value="1"/>
</dbReference>
<feature type="compositionally biased region" description="Basic and acidic residues" evidence="14">
    <location>
        <begin position="889"/>
        <end position="900"/>
    </location>
</feature>
<accession>A0A1S3KAI1</accession>
<dbReference type="GO" id="GO:0031436">
    <property type="term" value="C:BRCA1-BARD1 complex"/>
    <property type="evidence" value="ECO:0007669"/>
    <property type="project" value="TreeGrafter"/>
</dbReference>
<keyword evidence="3" id="KW-0158">Chromosome</keyword>
<keyword evidence="8" id="KW-0862">Zinc</keyword>
<evidence type="ECO:0000256" key="7">
    <source>
        <dbReference type="ARBA" id="ARBA00022771"/>
    </source>
</evidence>
<feature type="compositionally biased region" description="Basic residues" evidence="14">
    <location>
        <begin position="561"/>
        <end position="571"/>
    </location>
</feature>
<evidence type="ECO:0000313" key="17">
    <source>
        <dbReference type="Proteomes" id="UP000085678"/>
    </source>
</evidence>
<feature type="compositionally biased region" description="Basic and acidic residues" evidence="14">
    <location>
        <begin position="611"/>
        <end position="620"/>
    </location>
</feature>
<dbReference type="GeneID" id="106180102"/>